<organism evidence="2 3">
    <name type="scientific">Pontibacillus marinus BH030004 = DSM 16465</name>
    <dbReference type="NCBI Taxonomy" id="1385511"/>
    <lineage>
        <taxon>Bacteria</taxon>
        <taxon>Bacillati</taxon>
        <taxon>Bacillota</taxon>
        <taxon>Bacilli</taxon>
        <taxon>Bacillales</taxon>
        <taxon>Bacillaceae</taxon>
        <taxon>Pontibacillus</taxon>
    </lineage>
</organism>
<comment type="similarity">
    <text evidence="1">Belongs to the UPF0180 family.</text>
</comment>
<dbReference type="EMBL" id="AVPF01000117">
    <property type="protein sequence ID" value="KGX83355.1"/>
    <property type="molecule type" value="Genomic_DNA"/>
</dbReference>
<keyword evidence="3" id="KW-1185">Reference proteome</keyword>
<comment type="caution">
    <text evidence="2">The sequence shown here is derived from an EMBL/GenBank/DDBJ whole genome shotgun (WGS) entry which is preliminary data.</text>
</comment>
<dbReference type="STRING" id="1385511.GCA_000425225_02802"/>
<evidence type="ECO:0000313" key="2">
    <source>
        <dbReference type="EMBL" id="KGX83355.1"/>
    </source>
</evidence>
<dbReference type="Proteomes" id="UP000030403">
    <property type="component" value="Unassembled WGS sequence"/>
</dbReference>
<dbReference type="HAMAP" id="MF_00506">
    <property type="entry name" value="UPF0180"/>
    <property type="match status" value="1"/>
</dbReference>
<reference evidence="2 3" key="1">
    <citation type="submission" date="2013-08" db="EMBL/GenBank/DDBJ databases">
        <authorList>
            <person name="Huang J."/>
            <person name="Wang G."/>
        </authorList>
    </citation>
    <scope>NUCLEOTIDE SEQUENCE [LARGE SCALE GENOMIC DNA]</scope>
    <source>
        <strain evidence="2 3">BH030004</strain>
    </source>
</reference>
<dbReference type="AlphaFoldDB" id="A0A0A5FX80"/>
<name>A0A0A5FX80_9BACI</name>
<evidence type="ECO:0000313" key="3">
    <source>
        <dbReference type="Proteomes" id="UP000030403"/>
    </source>
</evidence>
<dbReference type="OrthoDB" id="1708042at2"/>
<evidence type="ECO:0000256" key="1">
    <source>
        <dbReference type="HAMAP-Rule" id="MF_00506"/>
    </source>
</evidence>
<dbReference type="RefSeq" id="WP_027446456.1">
    <property type="nucleotide sequence ID" value="NZ_AULJ01000035.1"/>
</dbReference>
<dbReference type="eggNOG" id="ENOG503307C">
    <property type="taxonomic scope" value="Bacteria"/>
</dbReference>
<accession>A0A0A5FX80</accession>
<gene>
    <name evidence="2" type="ORF">N783_19690</name>
</gene>
<proteinExistence type="inferred from homology"/>
<dbReference type="Pfam" id="PF03698">
    <property type="entry name" value="UPF0180"/>
    <property type="match status" value="1"/>
</dbReference>
<dbReference type="NCBIfam" id="NF002845">
    <property type="entry name" value="PRK03094.1"/>
    <property type="match status" value="1"/>
</dbReference>
<protein>
    <recommendedName>
        <fullName evidence="1">UPF0180 protein N783_19690</fullName>
    </recommendedName>
</protein>
<sequence>MARIGVEGTLTDVKNALQSKGHDCVDLRNEDDANGCDCCVISGQDKDVMGMADASIQGSVINADGMTADEVCQAVEARGQQ</sequence>
<dbReference type="InterPro" id="IPR005370">
    <property type="entry name" value="UPF0180"/>
</dbReference>